<dbReference type="Proteomes" id="UP001234989">
    <property type="component" value="Chromosome 8"/>
</dbReference>
<name>A0AAF0ZNJ9_SOLVR</name>
<evidence type="ECO:0000313" key="2">
    <source>
        <dbReference type="EMBL" id="WMV43324.1"/>
    </source>
</evidence>
<keyword evidence="3" id="KW-1185">Reference proteome</keyword>
<feature type="region of interest" description="Disordered" evidence="1">
    <location>
        <begin position="48"/>
        <end position="71"/>
    </location>
</feature>
<organism evidence="2 3">
    <name type="scientific">Solanum verrucosum</name>
    <dbReference type="NCBI Taxonomy" id="315347"/>
    <lineage>
        <taxon>Eukaryota</taxon>
        <taxon>Viridiplantae</taxon>
        <taxon>Streptophyta</taxon>
        <taxon>Embryophyta</taxon>
        <taxon>Tracheophyta</taxon>
        <taxon>Spermatophyta</taxon>
        <taxon>Magnoliopsida</taxon>
        <taxon>eudicotyledons</taxon>
        <taxon>Gunneridae</taxon>
        <taxon>Pentapetalae</taxon>
        <taxon>asterids</taxon>
        <taxon>lamiids</taxon>
        <taxon>Solanales</taxon>
        <taxon>Solanaceae</taxon>
        <taxon>Solanoideae</taxon>
        <taxon>Solaneae</taxon>
        <taxon>Solanum</taxon>
    </lineage>
</organism>
<dbReference type="AlphaFoldDB" id="A0AAF0ZNJ9"/>
<sequence>MEKPTVYTPQHVGTSTAGEILNWESRDQARDRNWKGKWQLHAIADQISERKNQGPKKALGPTRFKQKESSQEAQRLDLVSVEIMANLSQTKMHNRLKNLDNLEVDKRNFMPRKQEETIQEEGENAVTVAKATNMGKQIMDVSQLNGKNDSNTEITDDVVPLMIQLPLEDKFNSKSHPLWIKQHILKLSTEFGVDFRGCEEKTEEIFMKIDNNKQGNKGGKGEVTTNKKKGANKLKSLELDTKFMSFGTSSRGRYLAIEQ</sequence>
<accession>A0AAF0ZNJ9</accession>
<dbReference type="EMBL" id="CP133619">
    <property type="protein sequence ID" value="WMV43324.1"/>
    <property type="molecule type" value="Genomic_DNA"/>
</dbReference>
<evidence type="ECO:0000313" key="3">
    <source>
        <dbReference type="Proteomes" id="UP001234989"/>
    </source>
</evidence>
<proteinExistence type="predicted"/>
<protein>
    <submittedName>
        <fullName evidence="2">Uncharacterized protein</fullName>
    </submittedName>
</protein>
<gene>
    <name evidence="2" type="ORF">MTR67_036709</name>
</gene>
<evidence type="ECO:0000256" key="1">
    <source>
        <dbReference type="SAM" id="MobiDB-lite"/>
    </source>
</evidence>
<reference evidence="2" key="1">
    <citation type="submission" date="2023-08" db="EMBL/GenBank/DDBJ databases">
        <title>A de novo genome assembly of Solanum verrucosum Schlechtendal, a Mexican diploid species geographically isolated from the other diploid A-genome species in potato relatives.</title>
        <authorList>
            <person name="Hosaka K."/>
        </authorList>
    </citation>
    <scope>NUCLEOTIDE SEQUENCE</scope>
    <source>
        <tissue evidence="2">Young leaves</tissue>
    </source>
</reference>